<evidence type="ECO:0000256" key="3">
    <source>
        <dbReference type="ARBA" id="ARBA00022448"/>
    </source>
</evidence>
<dbReference type="Proteomes" id="UP000002814">
    <property type="component" value="Unassembled WGS sequence"/>
</dbReference>
<evidence type="ECO:0000256" key="4">
    <source>
        <dbReference type="ARBA" id="ARBA00022475"/>
    </source>
</evidence>
<feature type="transmembrane region" description="Helical" evidence="8">
    <location>
        <begin position="191"/>
        <end position="210"/>
    </location>
</feature>
<keyword evidence="3" id="KW-0813">Transport</keyword>
<dbReference type="Pfam" id="PF02028">
    <property type="entry name" value="BCCT"/>
    <property type="match status" value="1"/>
</dbReference>
<feature type="transmembrane region" description="Helical" evidence="8">
    <location>
        <begin position="91"/>
        <end position="112"/>
    </location>
</feature>
<keyword evidence="6 8" id="KW-1133">Transmembrane helix</keyword>
<dbReference type="GO" id="GO:0005886">
    <property type="term" value="C:plasma membrane"/>
    <property type="evidence" value="ECO:0007669"/>
    <property type="project" value="UniProtKB-SubCell"/>
</dbReference>
<feature type="transmembrane region" description="Helical" evidence="8">
    <location>
        <begin position="230"/>
        <end position="251"/>
    </location>
</feature>
<evidence type="ECO:0000256" key="2">
    <source>
        <dbReference type="ARBA" id="ARBA00005658"/>
    </source>
</evidence>
<dbReference type="PANTHER" id="PTHR30047:SF7">
    <property type="entry name" value="HIGH-AFFINITY CHOLINE TRANSPORT PROTEIN"/>
    <property type="match status" value="1"/>
</dbReference>
<evidence type="ECO:0000256" key="1">
    <source>
        <dbReference type="ARBA" id="ARBA00004651"/>
    </source>
</evidence>
<sequence length="521" mass="57220">MKGDFMSTKNLTPVLKTSFVLLAILVLLGIVMPDGYQVWSEQLREVISDKLGWFYLLLVTSIVLLCGFFLVSPVGQIKLGEPNSVPEHSTISWIAMIFSAGMGIGLVFYGAAEPLSHYAISTVRATPGSQEALADAFRYTFFHWGIHAWAIYALIALALAYFGFRKKEKYLLSVTLKPLFGKKTNGSLGKILDTITVVATVIGVATTLGFGAAQINGGLNYLFGIPNNALVQVIIIIITTILFTISALSGLGKGVKILSNTNLILAIGLLAITIIIGPTVQIFNTLTDSIGLYISNFFRMSFSAGSFGQYNRDWINTWTIFYWAWWISWSPFVGVFIARISKGRSIRQFLSIVLLAPTVLSFLWFSTFGTLSTHVQSLGNVDLTQFPSEQTLFATFSQLPFGFIASVVAIILIITFFITSADSATYVLAMLSDDGNLKPKNNLKIFWGVLLATIAIVLLLSGGLVALQNTLIIVAFPFSLIMVLIMVSLVIELLHEKDKMGLSITPTRYPKKDQPFKSYEE</sequence>
<dbReference type="eggNOG" id="COG1292">
    <property type="taxonomic scope" value="Bacteria"/>
</dbReference>
<feature type="transmembrane region" description="Helical" evidence="8">
    <location>
        <begin position="349"/>
        <end position="368"/>
    </location>
</feature>
<keyword evidence="4" id="KW-1003">Cell membrane</keyword>
<name>E7SAD4_9STRE</name>
<evidence type="ECO:0000256" key="5">
    <source>
        <dbReference type="ARBA" id="ARBA00022692"/>
    </source>
</evidence>
<dbReference type="InterPro" id="IPR000060">
    <property type="entry name" value="BCCT_transptr"/>
</dbReference>
<feature type="transmembrane region" description="Helical" evidence="8">
    <location>
        <begin position="471"/>
        <end position="494"/>
    </location>
</feature>
<comment type="subcellular location">
    <subcellularLocation>
        <location evidence="1">Cell membrane</location>
        <topology evidence="1">Multi-pass membrane protein</topology>
    </subcellularLocation>
</comment>
<dbReference type="NCBIfam" id="TIGR00842">
    <property type="entry name" value="bcct"/>
    <property type="match status" value="1"/>
</dbReference>
<feature type="transmembrane region" description="Helical" evidence="8">
    <location>
        <begin position="401"/>
        <end position="424"/>
    </location>
</feature>
<keyword evidence="5 8" id="KW-0812">Transmembrane</keyword>
<dbReference type="PANTHER" id="PTHR30047">
    <property type="entry name" value="HIGH-AFFINITY CHOLINE TRANSPORT PROTEIN-RELATED"/>
    <property type="match status" value="1"/>
</dbReference>
<organism evidence="9 10">
    <name type="scientific">Streptococcus australis ATCC 700641</name>
    <dbReference type="NCBI Taxonomy" id="888833"/>
    <lineage>
        <taxon>Bacteria</taxon>
        <taxon>Bacillati</taxon>
        <taxon>Bacillota</taxon>
        <taxon>Bacilli</taxon>
        <taxon>Lactobacillales</taxon>
        <taxon>Streptococcaceae</taxon>
        <taxon>Streptococcus</taxon>
    </lineage>
</organism>
<dbReference type="AlphaFoldDB" id="E7SAD4"/>
<feature type="transmembrane region" description="Helical" evidence="8">
    <location>
        <begin position="445"/>
        <end position="465"/>
    </location>
</feature>
<evidence type="ECO:0000256" key="6">
    <source>
        <dbReference type="ARBA" id="ARBA00022989"/>
    </source>
</evidence>
<dbReference type="HOGENOM" id="CLU_010118_5_2_9"/>
<feature type="transmembrane region" description="Helical" evidence="8">
    <location>
        <begin position="320"/>
        <end position="337"/>
    </location>
</feature>
<evidence type="ECO:0000256" key="7">
    <source>
        <dbReference type="ARBA" id="ARBA00023136"/>
    </source>
</evidence>
<dbReference type="GO" id="GO:0022857">
    <property type="term" value="F:transmembrane transporter activity"/>
    <property type="evidence" value="ECO:0007669"/>
    <property type="project" value="InterPro"/>
</dbReference>
<evidence type="ECO:0000313" key="9">
    <source>
        <dbReference type="EMBL" id="EFV99043.1"/>
    </source>
</evidence>
<evidence type="ECO:0000256" key="8">
    <source>
        <dbReference type="SAM" id="Phobius"/>
    </source>
</evidence>
<reference evidence="9 10" key="1">
    <citation type="submission" date="2010-12" db="EMBL/GenBank/DDBJ databases">
        <authorList>
            <person name="Muzny D."/>
            <person name="Qin X."/>
            <person name="Deng J."/>
            <person name="Jiang H."/>
            <person name="Liu Y."/>
            <person name="Qu J."/>
            <person name="Song X.-Z."/>
            <person name="Zhang L."/>
            <person name="Thornton R."/>
            <person name="Coyle M."/>
            <person name="Francisco L."/>
            <person name="Jackson L."/>
            <person name="Javaid M."/>
            <person name="Korchina V."/>
            <person name="Kovar C."/>
            <person name="Mata R."/>
            <person name="Mathew T."/>
            <person name="Ngo R."/>
            <person name="Nguyen L."/>
            <person name="Nguyen N."/>
            <person name="Okwuonu G."/>
            <person name="Ongeri F."/>
            <person name="Pham C."/>
            <person name="Simmons D."/>
            <person name="Wilczek-Boney K."/>
            <person name="Hale W."/>
            <person name="Jakkamsetti A."/>
            <person name="Pham P."/>
            <person name="Ruth R."/>
            <person name="San Lucas F."/>
            <person name="Warren J."/>
            <person name="Zhang J."/>
            <person name="Zhao Z."/>
            <person name="Zhou C."/>
            <person name="Zhu D."/>
            <person name="Lee S."/>
            <person name="Bess C."/>
            <person name="Blankenburg K."/>
            <person name="Forbes L."/>
            <person name="Fu Q."/>
            <person name="Gubbala S."/>
            <person name="Hirani K."/>
            <person name="Jayaseelan J.C."/>
            <person name="Lara F."/>
            <person name="Munidasa M."/>
            <person name="Palculict T."/>
            <person name="Patil S."/>
            <person name="Pu L.-L."/>
            <person name="Saada N."/>
            <person name="Tang L."/>
            <person name="Weissenberger G."/>
            <person name="Zhu Y."/>
            <person name="Hemphill L."/>
            <person name="Shang Y."/>
            <person name="Youmans B."/>
            <person name="Ayvaz T."/>
            <person name="Ross M."/>
            <person name="Santibanez J."/>
            <person name="Aqrawi P."/>
            <person name="Gross S."/>
            <person name="Joshi V."/>
            <person name="Fowler G."/>
            <person name="Nazareth L."/>
            <person name="Reid J."/>
            <person name="Worley K."/>
            <person name="Petrosino J."/>
            <person name="Highlander S."/>
            <person name="Gibbs R."/>
        </authorList>
    </citation>
    <scope>NUCLEOTIDE SEQUENCE [LARGE SCALE GENOMIC DNA]</scope>
    <source>
        <strain evidence="9 10">ATCC 700641</strain>
    </source>
</reference>
<feature type="transmembrane region" description="Helical" evidence="8">
    <location>
        <begin position="52"/>
        <end position="71"/>
    </location>
</feature>
<comment type="caution">
    <text evidence="9">The sequence shown here is derived from an EMBL/GenBank/DDBJ whole genome shotgun (WGS) entry which is preliminary data.</text>
</comment>
<comment type="similarity">
    <text evidence="2">Belongs to the BCCT transporter (TC 2.A.15) family.</text>
</comment>
<feature type="transmembrane region" description="Helical" evidence="8">
    <location>
        <begin position="12"/>
        <end position="32"/>
    </location>
</feature>
<gene>
    <name evidence="9" type="primary">opuD</name>
    <name evidence="9" type="ORF">HMPREF9421_1151</name>
</gene>
<accession>E7SAD4</accession>
<feature type="transmembrane region" description="Helical" evidence="8">
    <location>
        <begin position="141"/>
        <end position="164"/>
    </location>
</feature>
<keyword evidence="10" id="KW-1185">Reference proteome</keyword>
<protein>
    <submittedName>
        <fullName evidence="9">Transporter, betaine/carnitine/choline family</fullName>
    </submittedName>
</protein>
<keyword evidence="7 8" id="KW-0472">Membrane</keyword>
<feature type="transmembrane region" description="Helical" evidence="8">
    <location>
        <begin position="263"/>
        <end position="283"/>
    </location>
</feature>
<proteinExistence type="inferred from homology"/>
<dbReference type="EMBL" id="AEQR01000019">
    <property type="protein sequence ID" value="EFV99043.1"/>
    <property type="molecule type" value="Genomic_DNA"/>
</dbReference>
<evidence type="ECO:0000313" key="10">
    <source>
        <dbReference type="Proteomes" id="UP000002814"/>
    </source>
</evidence>